<dbReference type="RefSeq" id="XP_007775429.1">
    <property type="nucleotide sequence ID" value="XM_007777239.1"/>
</dbReference>
<dbReference type="Proteomes" id="UP000053558">
    <property type="component" value="Unassembled WGS sequence"/>
</dbReference>
<feature type="domain" description="DUF6593" evidence="1">
    <location>
        <begin position="11"/>
        <end position="172"/>
    </location>
</feature>
<evidence type="ECO:0000259" key="1">
    <source>
        <dbReference type="Pfam" id="PF20236"/>
    </source>
</evidence>
<dbReference type="Pfam" id="PF20236">
    <property type="entry name" value="DUF6593"/>
    <property type="match status" value="1"/>
</dbReference>
<dbReference type="OMA" id="MEGHFAF"/>
<proteinExistence type="predicted"/>
<reference evidence="3" key="1">
    <citation type="journal article" date="2012" name="Science">
        <title>The Paleozoic origin of enzymatic lignin decomposition reconstructed from 31 fungal genomes.</title>
        <authorList>
            <person name="Floudas D."/>
            <person name="Binder M."/>
            <person name="Riley R."/>
            <person name="Barry K."/>
            <person name="Blanchette R.A."/>
            <person name="Henrissat B."/>
            <person name="Martinez A.T."/>
            <person name="Otillar R."/>
            <person name="Spatafora J.W."/>
            <person name="Yadav J.S."/>
            <person name="Aerts A."/>
            <person name="Benoit I."/>
            <person name="Boyd A."/>
            <person name="Carlson A."/>
            <person name="Copeland A."/>
            <person name="Coutinho P.M."/>
            <person name="de Vries R.P."/>
            <person name="Ferreira P."/>
            <person name="Findley K."/>
            <person name="Foster B."/>
            <person name="Gaskell J."/>
            <person name="Glotzer D."/>
            <person name="Gorecki P."/>
            <person name="Heitman J."/>
            <person name="Hesse C."/>
            <person name="Hori C."/>
            <person name="Igarashi K."/>
            <person name="Jurgens J.A."/>
            <person name="Kallen N."/>
            <person name="Kersten P."/>
            <person name="Kohler A."/>
            <person name="Kuees U."/>
            <person name="Kumar T.K.A."/>
            <person name="Kuo A."/>
            <person name="LaButti K."/>
            <person name="Larrondo L.F."/>
            <person name="Lindquist E."/>
            <person name="Ling A."/>
            <person name="Lombard V."/>
            <person name="Lucas S."/>
            <person name="Lundell T."/>
            <person name="Martin R."/>
            <person name="McLaughlin D.J."/>
            <person name="Morgenstern I."/>
            <person name="Morin E."/>
            <person name="Murat C."/>
            <person name="Nagy L.G."/>
            <person name="Nolan M."/>
            <person name="Ohm R.A."/>
            <person name="Patyshakuliyeva A."/>
            <person name="Rokas A."/>
            <person name="Ruiz-Duenas F.J."/>
            <person name="Sabat G."/>
            <person name="Salamov A."/>
            <person name="Samejima M."/>
            <person name="Schmutz J."/>
            <person name="Slot J.C."/>
            <person name="St John F."/>
            <person name="Stenlid J."/>
            <person name="Sun H."/>
            <person name="Sun S."/>
            <person name="Syed K."/>
            <person name="Tsang A."/>
            <person name="Wiebenga A."/>
            <person name="Young D."/>
            <person name="Pisabarro A."/>
            <person name="Eastwood D.C."/>
            <person name="Martin F."/>
            <person name="Cullen D."/>
            <person name="Grigoriev I.V."/>
            <person name="Hibbett D.S."/>
        </authorList>
    </citation>
    <scope>NUCLEOTIDE SEQUENCE [LARGE SCALE GENOMIC DNA]</scope>
    <source>
        <strain evidence="3">RWD-64-598 SS2</strain>
    </source>
</reference>
<keyword evidence="3" id="KW-1185">Reference proteome</keyword>
<dbReference type="AlphaFoldDB" id="R7SE13"/>
<accession>R7SE13</accession>
<dbReference type="EMBL" id="JH711592">
    <property type="protein sequence ID" value="EIW74411.1"/>
    <property type="molecule type" value="Genomic_DNA"/>
</dbReference>
<name>R7SE13_CONPW</name>
<sequence>MILTLDQDGDARQANFIDHCGQVLYKTDTPWRLGHRTTTIVKAPLAVPGMSGGPVPGSIVAEIEWGFVHNRFRFEGQELEAGDFIPWRGFMGRKRAFNGPDGREYEWKMCDNLTSCELRTAPDKHTIARSHREHFHFFSDNEPPMLEIFPDGYHMVDAIVMTFVFVDHLRREKRQSQRRRRR</sequence>
<evidence type="ECO:0000313" key="3">
    <source>
        <dbReference type="Proteomes" id="UP000053558"/>
    </source>
</evidence>
<dbReference type="GeneID" id="19206393"/>
<dbReference type="OrthoDB" id="3360976at2759"/>
<evidence type="ECO:0000313" key="2">
    <source>
        <dbReference type="EMBL" id="EIW74411.1"/>
    </source>
</evidence>
<dbReference type="InterPro" id="IPR046528">
    <property type="entry name" value="DUF6593"/>
</dbReference>
<gene>
    <name evidence="2" type="ORF">CONPUDRAFT_170135</name>
</gene>
<dbReference type="KEGG" id="cput:CONPUDRAFT_170135"/>
<organism evidence="2 3">
    <name type="scientific">Coniophora puteana (strain RWD-64-598)</name>
    <name type="common">Brown rot fungus</name>
    <dbReference type="NCBI Taxonomy" id="741705"/>
    <lineage>
        <taxon>Eukaryota</taxon>
        <taxon>Fungi</taxon>
        <taxon>Dikarya</taxon>
        <taxon>Basidiomycota</taxon>
        <taxon>Agaricomycotina</taxon>
        <taxon>Agaricomycetes</taxon>
        <taxon>Agaricomycetidae</taxon>
        <taxon>Boletales</taxon>
        <taxon>Coniophorineae</taxon>
        <taxon>Coniophoraceae</taxon>
        <taxon>Coniophora</taxon>
    </lineage>
</organism>
<protein>
    <recommendedName>
        <fullName evidence="1">DUF6593 domain-containing protein</fullName>
    </recommendedName>
</protein>